<feature type="domain" description="SRCR" evidence="5">
    <location>
        <begin position="956"/>
        <end position="1081"/>
    </location>
</feature>
<name>A0A2K3E269_CHLRE</name>
<evidence type="ECO:0000313" key="6">
    <source>
        <dbReference type="EMBL" id="PNW86866.1"/>
    </source>
</evidence>
<proteinExistence type="predicted"/>
<dbReference type="KEGG" id="cre:CHLRE_02g099050v5"/>
<evidence type="ECO:0000256" key="3">
    <source>
        <dbReference type="ARBA" id="ARBA00023157"/>
    </source>
</evidence>
<dbReference type="PANTHER" id="PTHR19331">
    <property type="entry name" value="SCAVENGER RECEPTOR DOMAIN-CONTAINING"/>
    <property type="match status" value="1"/>
</dbReference>
<dbReference type="SUPFAM" id="SSF56487">
    <property type="entry name" value="SRCR-like"/>
    <property type="match status" value="2"/>
</dbReference>
<feature type="region of interest" description="Disordered" evidence="4">
    <location>
        <begin position="149"/>
        <end position="278"/>
    </location>
</feature>
<keyword evidence="7" id="KW-1185">Reference proteome</keyword>
<feature type="compositionally biased region" description="Pro residues" evidence="4">
    <location>
        <begin position="473"/>
        <end position="492"/>
    </location>
</feature>
<keyword evidence="3" id="KW-1015">Disulfide bond</keyword>
<dbReference type="OrthoDB" id="544868at2759"/>
<dbReference type="Pfam" id="PF00530">
    <property type="entry name" value="SRCR"/>
    <property type="match status" value="2"/>
</dbReference>
<feature type="compositionally biased region" description="Low complexity" evidence="4">
    <location>
        <begin position="1338"/>
        <end position="1364"/>
    </location>
</feature>
<feature type="domain" description="SRCR" evidence="5">
    <location>
        <begin position="328"/>
        <end position="407"/>
    </location>
</feature>
<dbReference type="InterPro" id="IPR036772">
    <property type="entry name" value="SRCR-like_dom_sf"/>
</dbReference>
<feature type="compositionally biased region" description="Pro residues" evidence="4">
    <location>
        <begin position="1460"/>
        <end position="1473"/>
    </location>
</feature>
<feature type="compositionally biased region" description="Pro residues" evidence="4">
    <location>
        <begin position="243"/>
        <end position="260"/>
    </location>
</feature>
<accession>A0A2K3E269</accession>
<dbReference type="InterPro" id="IPR001190">
    <property type="entry name" value="SRCR"/>
</dbReference>
<feature type="domain" description="SRCR" evidence="5">
    <location>
        <begin position="504"/>
        <end position="626"/>
    </location>
</feature>
<dbReference type="PROSITE" id="PS50287">
    <property type="entry name" value="SRCR_2"/>
    <property type="match status" value="3"/>
</dbReference>
<dbReference type="InParanoid" id="A0A2K3E269"/>
<feature type="compositionally biased region" description="Gly residues" evidence="4">
    <location>
        <begin position="805"/>
        <end position="816"/>
    </location>
</feature>
<dbReference type="GO" id="GO:0016020">
    <property type="term" value="C:membrane"/>
    <property type="evidence" value="ECO:0007669"/>
    <property type="project" value="InterPro"/>
</dbReference>
<dbReference type="GeneID" id="66052404"/>
<evidence type="ECO:0000313" key="7">
    <source>
        <dbReference type="Proteomes" id="UP000006906"/>
    </source>
</evidence>
<dbReference type="Proteomes" id="UP000006906">
    <property type="component" value="Chromosome 2"/>
</dbReference>
<dbReference type="Gramene" id="PNW86866">
    <property type="protein sequence ID" value="PNW86866"/>
    <property type="gene ID" value="CHLRE_02g099050v5"/>
</dbReference>
<protein>
    <recommendedName>
        <fullName evidence="5">SRCR domain-containing protein</fullName>
    </recommendedName>
</protein>
<feature type="compositionally biased region" description="Low complexity" evidence="4">
    <location>
        <begin position="1390"/>
        <end position="1406"/>
    </location>
</feature>
<dbReference type="SMART" id="SM00202">
    <property type="entry name" value="SR"/>
    <property type="match status" value="2"/>
</dbReference>
<reference evidence="6 7" key="1">
    <citation type="journal article" date="2007" name="Science">
        <title>The Chlamydomonas genome reveals the evolution of key animal and plant functions.</title>
        <authorList>
            <person name="Merchant S.S."/>
            <person name="Prochnik S.E."/>
            <person name="Vallon O."/>
            <person name="Harris E.H."/>
            <person name="Karpowicz S.J."/>
            <person name="Witman G.B."/>
            <person name="Terry A."/>
            <person name="Salamov A."/>
            <person name="Fritz-Laylin L.K."/>
            <person name="Marechal-Drouard L."/>
            <person name="Marshall W.F."/>
            <person name="Qu L.H."/>
            <person name="Nelson D.R."/>
            <person name="Sanderfoot A.A."/>
            <person name="Spalding M.H."/>
            <person name="Kapitonov V.V."/>
            <person name="Ren Q."/>
            <person name="Ferris P."/>
            <person name="Lindquist E."/>
            <person name="Shapiro H."/>
            <person name="Lucas S.M."/>
            <person name="Grimwood J."/>
            <person name="Schmutz J."/>
            <person name="Cardol P."/>
            <person name="Cerutti H."/>
            <person name="Chanfreau G."/>
            <person name="Chen C.L."/>
            <person name="Cognat V."/>
            <person name="Croft M.T."/>
            <person name="Dent R."/>
            <person name="Dutcher S."/>
            <person name="Fernandez E."/>
            <person name="Fukuzawa H."/>
            <person name="Gonzalez-Ballester D."/>
            <person name="Gonzalez-Halphen D."/>
            <person name="Hallmann A."/>
            <person name="Hanikenne M."/>
            <person name="Hippler M."/>
            <person name="Inwood W."/>
            <person name="Jabbari K."/>
            <person name="Kalanon M."/>
            <person name="Kuras R."/>
            <person name="Lefebvre P.A."/>
            <person name="Lemaire S.D."/>
            <person name="Lobanov A.V."/>
            <person name="Lohr M."/>
            <person name="Manuell A."/>
            <person name="Meier I."/>
            <person name="Mets L."/>
            <person name="Mittag M."/>
            <person name="Mittelmeier T."/>
            <person name="Moroney J.V."/>
            <person name="Moseley J."/>
            <person name="Napoli C."/>
            <person name="Nedelcu A.M."/>
            <person name="Niyogi K."/>
            <person name="Novoselov S.V."/>
            <person name="Paulsen I.T."/>
            <person name="Pazour G."/>
            <person name="Purton S."/>
            <person name="Ral J.P."/>
            <person name="Riano-Pachon D.M."/>
            <person name="Riekhof W."/>
            <person name="Rymarquis L."/>
            <person name="Schroda M."/>
            <person name="Stern D."/>
            <person name="Umen J."/>
            <person name="Willows R."/>
            <person name="Wilson N."/>
            <person name="Zimmer S.L."/>
            <person name="Allmer J."/>
            <person name="Balk J."/>
            <person name="Bisova K."/>
            <person name="Chen C.J."/>
            <person name="Elias M."/>
            <person name="Gendler K."/>
            <person name="Hauser C."/>
            <person name="Lamb M.R."/>
            <person name="Ledford H."/>
            <person name="Long J.C."/>
            <person name="Minagawa J."/>
            <person name="Page M.D."/>
            <person name="Pan J."/>
            <person name="Pootakham W."/>
            <person name="Roje S."/>
            <person name="Rose A."/>
            <person name="Stahlberg E."/>
            <person name="Terauchi A.M."/>
            <person name="Yang P."/>
            <person name="Ball S."/>
            <person name="Bowler C."/>
            <person name="Dieckmann C.L."/>
            <person name="Gladyshev V.N."/>
            <person name="Green P."/>
            <person name="Jorgensen R."/>
            <person name="Mayfield S."/>
            <person name="Mueller-Roeber B."/>
            <person name="Rajamani S."/>
            <person name="Sayre R.T."/>
            <person name="Brokstein P."/>
            <person name="Dubchak I."/>
            <person name="Goodstein D."/>
            <person name="Hornick L."/>
            <person name="Huang Y.W."/>
            <person name="Jhaveri J."/>
            <person name="Luo Y."/>
            <person name="Martinez D."/>
            <person name="Ngau W.C."/>
            <person name="Otillar B."/>
            <person name="Poliakov A."/>
            <person name="Porter A."/>
            <person name="Szajkowski L."/>
            <person name="Werner G."/>
            <person name="Zhou K."/>
            <person name="Grigoriev I.V."/>
            <person name="Rokhsar D.S."/>
            <person name="Grossman A.R."/>
        </authorList>
    </citation>
    <scope>NUCLEOTIDE SEQUENCE [LARGE SCALE GENOMIC DNA]</scope>
    <source>
        <strain evidence="7">CC-503</strain>
    </source>
</reference>
<feature type="compositionally biased region" description="Polar residues" evidence="4">
    <location>
        <begin position="1407"/>
        <end position="1419"/>
    </location>
</feature>
<feature type="compositionally biased region" description="Pro residues" evidence="4">
    <location>
        <begin position="1323"/>
        <end position="1337"/>
    </location>
</feature>
<evidence type="ECO:0000259" key="5">
    <source>
        <dbReference type="PROSITE" id="PS50287"/>
    </source>
</evidence>
<evidence type="ECO:0000256" key="2">
    <source>
        <dbReference type="ARBA" id="ARBA00022737"/>
    </source>
</evidence>
<evidence type="ECO:0000256" key="1">
    <source>
        <dbReference type="ARBA" id="ARBA00022729"/>
    </source>
</evidence>
<dbReference type="PANTHER" id="PTHR19331:SF487">
    <property type="entry name" value="SOLUBLE SCAVENGER RECEPTOR CYSTEINE-RICH DOMAIN-CONTAINING PROTEIN SSC5D"/>
    <property type="match status" value="1"/>
</dbReference>
<keyword evidence="2" id="KW-0677">Repeat</keyword>
<evidence type="ECO:0000256" key="4">
    <source>
        <dbReference type="SAM" id="MobiDB-lite"/>
    </source>
</evidence>
<feature type="region of interest" description="Disordered" evidence="4">
    <location>
        <begin position="1451"/>
        <end position="1473"/>
    </location>
</feature>
<dbReference type="STRING" id="3055.A0A2K3E269"/>
<feature type="compositionally biased region" description="Pro residues" evidence="4">
    <location>
        <begin position="416"/>
        <end position="466"/>
    </location>
</feature>
<sequence>MEAMGFVPDDTMRIGSVNFVIRAYAYVPAEDTFRKLDPNSESPAVGYLIATPIPRAPFTMGLPVCLPGGHAVAAAAACRQAGYLAGEPVIAGEEGTAVPTVNRTRYSRFLRDLTCSAGAETLAGCSATYVTGAVGQCKSMAAARCFNEVTGPPKARRPSPPPPTRRPRQPPPPAAPLPPPPPRPVRRPPVPPPGVPPRAPRVPRPPPSPRPPARPPLLHPAARSPPGLPALPPPDGPATDDGSPPPNPLPPRRPRPALPPRPRRAASPPPYTPAAPADDMLSLSDFESVTMRRWSAQFQGWVSPWIGAVNQVVLCGAEDCLPLCADGSDWGDEAARLLCSYRGYSGGYASRTGPSWAVTPYIGWLSCPGSGSSGGGGAAGPFESILQCSAAMVLRGQCRALAGVVCFEREWDVNPPAMPQQPPSSPVHLQPPPPPVPPASPPPPPSPSPLPPSPPPLPLPPPPPSRPPKRPPPRLLSPPSPASPSPSIPPAAPTEEPDDGHSQLRVVGGSRPGEGRVEIRVGGALGVICNSTRWTATEAAVVCAMLGFGTEGAEPVSVRAPPGARVVAAGIDCSPRGGPWASLVGFDLGEPGYSAPTVPSSIFECTAFGVVPPTCPGGGAAGVRCRDPRPLAPAPAPAQQPTAPLPPECDGYTERLRALRAALTSAAAPSSSPAAQAPTPLQAQGALLRSLAATKQATAPDWLLEFEEYRTSLPHGSLRLVGGPSPQSGVVLLSWCGYSGTLSMQPTQHLETDLRGLRRDPSSGAATGTSAAGCSDGSELGSPSLLRERPPQKGLVPADTEGGSDDSGGGIGGGLGQPTPRELVNTLRAAAVCTRLGFMFGRYKKGSKRFGQGSGLVFDAAPVCFRGTANTTASLIAAGQQVPGGSGAVFPGACRDLDLQLELGGADGGAAAGGAGGGGGGDGHVHDLNVECFDDPRELQPPAHVLAPGDPPDGALRLMAYDDARQMWAPATGGEGFVQVWSAAAGSWGGICSWGWDDADAEVACRQLAFGGGGRVHPTLRFPLADGLYRWRAVHWTNVRCGEAGNAGAGSDAATTLSECQPERANADTCLYTDLATVQCFRAGQPAPPRVAPPPPAVPATDAAAGCAVCLTLDFAASRLLAPNTPFFTGQDCDRAAAAVSRHYAAARVTTAAAARLPPLSAPFACDGVVGADAISVCARVPSSDGGGGAKLDAFAAAGADGGSGGGSAAVDHQAVVGVRDAWLAGLYAELAVELPLRTAGGGDGLYELDYDYAPTYLRSRPRVHIATCTGAANPVMVESSTSAADDDNTDGPITHTLLSPPPHAPAWPSGGTGGAGPQPLAAQPPPSPPSPRPGPSPSAAAGPLTRASPSPSHLALPPHVSSSTPVASPSKVLPPTASPSHPPSPQPSPRASATSPVATTSAIASRLSTTAFSTATSPQPAPQPRTSITSAAATTTATTAFLAAAALTSCRDKSGDKAAPPPNDWAAPPPAQ</sequence>
<gene>
    <name evidence="6" type="ORF">CHLRE_02g099050v5</name>
</gene>
<dbReference type="EMBL" id="CM008963">
    <property type="protein sequence ID" value="PNW86866.1"/>
    <property type="molecule type" value="Genomic_DNA"/>
</dbReference>
<feature type="region of interest" description="Disordered" evidence="4">
    <location>
        <begin position="1280"/>
        <end position="1430"/>
    </location>
</feature>
<organism evidence="6 7">
    <name type="scientific">Chlamydomonas reinhardtii</name>
    <name type="common">Chlamydomonas smithii</name>
    <dbReference type="NCBI Taxonomy" id="3055"/>
    <lineage>
        <taxon>Eukaryota</taxon>
        <taxon>Viridiplantae</taxon>
        <taxon>Chlorophyta</taxon>
        <taxon>core chlorophytes</taxon>
        <taxon>Chlorophyceae</taxon>
        <taxon>CS clade</taxon>
        <taxon>Chlamydomonadales</taxon>
        <taxon>Chlamydomonadaceae</taxon>
        <taxon>Chlamydomonas</taxon>
    </lineage>
</organism>
<feature type="region of interest" description="Disordered" evidence="4">
    <location>
        <begin position="757"/>
        <end position="820"/>
    </location>
</feature>
<feature type="region of interest" description="Disordered" evidence="4">
    <location>
        <begin position="416"/>
        <end position="516"/>
    </location>
</feature>
<feature type="compositionally biased region" description="Pro residues" evidence="4">
    <location>
        <begin position="226"/>
        <end position="236"/>
    </location>
</feature>
<feature type="compositionally biased region" description="Low complexity" evidence="4">
    <location>
        <begin position="762"/>
        <end position="778"/>
    </location>
</feature>
<dbReference type="Gene3D" id="3.10.250.10">
    <property type="entry name" value="SRCR-like domain"/>
    <property type="match status" value="2"/>
</dbReference>
<feature type="compositionally biased region" description="Pro residues" evidence="4">
    <location>
        <begin position="158"/>
        <end position="218"/>
    </location>
</feature>
<dbReference type="RefSeq" id="XP_042927313.1">
    <property type="nucleotide sequence ID" value="XM_043059679.1"/>
</dbReference>
<feature type="compositionally biased region" description="Pro residues" evidence="4">
    <location>
        <begin position="1377"/>
        <end position="1389"/>
    </location>
</feature>
<keyword evidence="1" id="KW-0732">Signal</keyword>